<dbReference type="Pfam" id="PF04203">
    <property type="entry name" value="Sortase"/>
    <property type="match status" value="1"/>
</dbReference>
<dbReference type="Proteomes" id="UP000676885">
    <property type="component" value="Chromosome"/>
</dbReference>
<organism evidence="2 3">
    <name type="scientific">Arthrobacter jiangjiafuii</name>
    <dbReference type="NCBI Taxonomy" id="2817475"/>
    <lineage>
        <taxon>Bacteria</taxon>
        <taxon>Bacillati</taxon>
        <taxon>Actinomycetota</taxon>
        <taxon>Actinomycetes</taxon>
        <taxon>Micrococcales</taxon>
        <taxon>Micrococcaceae</taxon>
        <taxon>Arthrobacter</taxon>
    </lineage>
</organism>
<evidence type="ECO:0000313" key="3">
    <source>
        <dbReference type="Proteomes" id="UP000676885"/>
    </source>
</evidence>
<dbReference type="AlphaFoldDB" id="A0A975R298"/>
<proteinExistence type="predicted"/>
<keyword evidence="1" id="KW-0378">Hydrolase</keyword>
<reference evidence="2 3" key="1">
    <citation type="submission" date="2021-05" db="EMBL/GenBank/DDBJ databases">
        <title>Novel species in genus Arthrobacter.</title>
        <authorList>
            <person name="Zhang G."/>
        </authorList>
    </citation>
    <scope>NUCLEOTIDE SEQUENCE [LARGE SCALE GENOMIC DNA]</scope>
    <source>
        <strain evidence="3">zg-ZUI227</strain>
    </source>
</reference>
<dbReference type="InterPro" id="IPR042001">
    <property type="entry name" value="Sortase_F"/>
</dbReference>
<evidence type="ECO:0000313" key="2">
    <source>
        <dbReference type="EMBL" id="QWC11316.1"/>
    </source>
</evidence>
<dbReference type="EMBL" id="CP076022">
    <property type="protein sequence ID" value="QWC11316.1"/>
    <property type="molecule type" value="Genomic_DNA"/>
</dbReference>
<keyword evidence="3" id="KW-1185">Reference proteome</keyword>
<dbReference type="GO" id="GO:0016787">
    <property type="term" value="F:hydrolase activity"/>
    <property type="evidence" value="ECO:0007669"/>
    <property type="project" value="UniProtKB-KW"/>
</dbReference>
<dbReference type="SUPFAM" id="SSF63817">
    <property type="entry name" value="Sortase"/>
    <property type="match status" value="1"/>
</dbReference>
<dbReference type="InterPro" id="IPR023365">
    <property type="entry name" value="Sortase_dom-sf"/>
</dbReference>
<dbReference type="RefSeq" id="WP_210230992.1">
    <property type="nucleotide sequence ID" value="NZ_CP076022.1"/>
</dbReference>
<dbReference type="InterPro" id="IPR005754">
    <property type="entry name" value="Sortase"/>
</dbReference>
<sequence length="159" mass="17010">MPSATAVGNDAAVEASPPTRLAIEDAGIDVEVLPLLPSEEALAEQAIVPPLTEDGYWLASYGQPGRGSTNTTYLTGHSWEGSESPFNRLSTHAEVGNTITLDTEAGSLDYVVESITTHDKETLKDSDIWSIVPNRLVIISCYTEDLWGKNVIVTAAPKP</sequence>
<accession>A0A975R298</accession>
<gene>
    <name evidence="2" type="ORF">KKR91_07085</name>
</gene>
<protein>
    <submittedName>
        <fullName evidence="2">Class F sortase</fullName>
    </submittedName>
</protein>
<evidence type="ECO:0000256" key="1">
    <source>
        <dbReference type="ARBA" id="ARBA00022801"/>
    </source>
</evidence>
<dbReference type="KEGG" id="ajg:KKR91_07085"/>
<name>A0A975R298_9MICC</name>
<dbReference type="Gene3D" id="2.40.260.10">
    <property type="entry name" value="Sortase"/>
    <property type="match status" value="1"/>
</dbReference>
<dbReference type="CDD" id="cd05829">
    <property type="entry name" value="Sortase_F"/>
    <property type="match status" value="1"/>
</dbReference>